<accession>A0A951U3F2</accession>
<evidence type="ECO:0000313" key="5">
    <source>
        <dbReference type="Proteomes" id="UP000707356"/>
    </source>
</evidence>
<evidence type="ECO:0000256" key="2">
    <source>
        <dbReference type="SAM" id="Phobius"/>
    </source>
</evidence>
<feature type="compositionally biased region" description="Pro residues" evidence="1">
    <location>
        <begin position="8"/>
        <end position="19"/>
    </location>
</feature>
<dbReference type="PANTHER" id="PTHR47353">
    <property type="entry name" value="THIOREDOXIN-LIKE PROTEIN HCF164, CHLOROPLASTIC"/>
    <property type="match status" value="1"/>
</dbReference>
<dbReference type="EMBL" id="JAHHHV010000011">
    <property type="protein sequence ID" value="MBW4464326.1"/>
    <property type="molecule type" value="Genomic_DNA"/>
</dbReference>
<dbReference type="Proteomes" id="UP000707356">
    <property type="component" value="Unassembled WGS sequence"/>
</dbReference>
<dbReference type="InterPro" id="IPR036249">
    <property type="entry name" value="Thioredoxin-like_sf"/>
</dbReference>
<feature type="region of interest" description="Disordered" evidence="1">
    <location>
        <begin position="187"/>
        <end position="209"/>
    </location>
</feature>
<dbReference type="AlphaFoldDB" id="A0A951U3F2"/>
<keyword evidence="2" id="KW-1133">Transmembrane helix</keyword>
<name>A0A951U3F2_9CYAN</name>
<organism evidence="4 5">
    <name type="scientific">Pegethrix bostrychoides GSE-TBD4-15B</name>
    <dbReference type="NCBI Taxonomy" id="2839662"/>
    <lineage>
        <taxon>Bacteria</taxon>
        <taxon>Bacillati</taxon>
        <taxon>Cyanobacteriota</taxon>
        <taxon>Cyanophyceae</taxon>
        <taxon>Oculatellales</taxon>
        <taxon>Oculatellaceae</taxon>
        <taxon>Pegethrix</taxon>
    </lineage>
</organism>
<feature type="domain" description="Thioredoxin" evidence="3">
    <location>
        <begin position="9"/>
        <end position="169"/>
    </location>
</feature>
<dbReference type="CDD" id="cd02950">
    <property type="entry name" value="TxlA"/>
    <property type="match status" value="1"/>
</dbReference>
<evidence type="ECO:0000256" key="1">
    <source>
        <dbReference type="SAM" id="MobiDB-lite"/>
    </source>
</evidence>
<dbReference type="SUPFAM" id="SSF52833">
    <property type="entry name" value="Thioredoxin-like"/>
    <property type="match status" value="1"/>
</dbReference>
<proteinExistence type="predicted"/>
<dbReference type="InterPro" id="IPR013766">
    <property type="entry name" value="Thioredoxin_domain"/>
</dbReference>
<sequence length="209" mass="22473">MTANSPTPQSPTPQAPPAAEPNLQTSQMGRQIRNLVLVLAAVALSVALFLGLQTGSSTGSLAAMAKSAVPLETALANGKPTLMEFYADWCTSCQAMAKDMSDLKQEYGQQVNFVMLNVDNNKWLPEMLHYQVEAIPHFTFLDIKGEPIASTIGEQPRPIMTANLQALAVAEPLPYVQQRGRISQVEPSLMPSAGEDPRSHGAQVMPASE</sequence>
<feature type="transmembrane region" description="Helical" evidence="2">
    <location>
        <begin position="35"/>
        <end position="52"/>
    </location>
</feature>
<dbReference type="PROSITE" id="PS00194">
    <property type="entry name" value="THIOREDOXIN_1"/>
    <property type="match status" value="1"/>
</dbReference>
<dbReference type="PROSITE" id="PS51352">
    <property type="entry name" value="THIOREDOXIN_2"/>
    <property type="match status" value="1"/>
</dbReference>
<dbReference type="PANTHER" id="PTHR47353:SF1">
    <property type="entry name" value="THIOREDOXIN-LIKE PROTEIN HCF164, CHLOROPLASTIC"/>
    <property type="match status" value="1"/>
</dbReference>
<reference evidence="4" key="1">
    <citation type="submission" date="2021-05" db="EMBL/GenBank/DDBJ databases">
        <authorList>
            <person name="Pietrasiak N."/>
            <person name="Ward R."/>
            <person name="Stajich J.E."/>
            <person name="Kurbessoian T."/>
        </authorList>
    </citation>
    <scope>NUCLEOTIDE SEQUENCE</scope>
    <source>
        <strain evidence="4">GSE-TBD4-15B</strain>
    </source>
</reference>
<dbReference type="Pfam" id="PF00085">
    <property type="entry name" value="Thioredoxin"/>
    <property type="match status" value="1"/>
</dbReference>
<evidence type="ECO:0000259" key="3">
    <source>
        <dbReference type="PROSITE" id="PS51352"/>
    </source>
</evidence>
<feature type="region of interest" description="Disordered" evidence="1">
    <location>
        <begin position="1"/>
        <end position="24"/>
    </location>
</feature>
<reference evidence="4" key="2">
    <citation type="journal article" date="2022" name="Microbiol. Resour. Announc.">
        <title>Metagenome Sequencing to Explore Phylogenomics of Terrestrial Cyanobacteria.</title>
        <authorList>
            <person name="Ward R.D."/>
            <person name="Stajich J.E."/>
            <person name="Johansen J.R."/>
            <person name="Huntemann M."/>
            <person name="Clum A."/>
            <person name="Foster B."/>
            <person name="Foster B."/>
            <person name="Roux S."/>
            <person name="Palaniappan K."/>
            <person name="Varghese N."/>
            <person name="Mukherjee S."/>
            <person name="Reddy T.B.K."/>
            <person name="Daum C."/>
            <person name="Copeland A."/>
            <person name="Chen I.A."/>
            <person name="Ivanova N.N."/>
            <person name="Kyrpides N.C."/>
            <person name="Shapiro N."/>
            <person name="Eloe-Fadrosh E.A."/>
            <person name="Pietrasiak N."/>
        </authorList>
    </citation>
    <scope>NUCLEOTIDE SEQUENCE</scope>
    <source>
        <strain evidence="4">GSE-TBD4-15B</strain>
    </source>
</reference>
<keyword evidence="2" id="KW-0812">Transmembrane</keyword>
<comment type="caution">
    <text evidence="4">The sequence shown here is derived from an EMBL/GenBank/DDBJ whole genome shotgun (WGS) entry which is preliminary data.</text>
</comment>
<protein>
    <submittedName>
        <fullName evidence="4">Thioredoxin family protein</fullName>
    </submittedName>
</protein>
<dbReference type="InterPro" id="IPR044241">
    <property type="entry name" value="TxlA/HCF164"/>
</dbReference>
<evidence type="ECO:0000313" key="4">
    <source>
        <dbReference type="EMBL" id="MBW4464326.1"/>
    </source>
</evidence>
<gene>
    <name evidence="4" type="ORF">KME07_02650</name>
</gene>
<keyword evidence="2" id="KW-0472">Membrane</keyword>
<dbReference type="Gene3D" id="3.40.30.10">
    <property type="entry name" value="Glutaredoxin"/>
    <property type="match status" value="1"/>
</dbReference>
<dbReference type="FunFam" id="3.40.30.10:FF:000423">
    <property type="entry name" value="Thiol:disulfide interchange protein"/>
    <property type="match status" value="1"/>
</dbReference>
<dbReference type="InterPro" id="IPR017937">
    <property type="entry name" value="Thioredoxin_CS"/>
</dbReference>
<dbReference type="GO" id="GO:0016671">
    <property type="term" value="F:oxidoreductase activity, acting on a sulfur group of donors, disulfide as acceptor"/>
    <property type="evidence" value="ECO:0007669"/>
    <property type="project" value="TreeGrafter"/>
</dbReference>